<dbReference type="GO" id="GO:0009423">
    <property type="term" value="P:chorismate biosynthetic process"/>
    <property type="evidence" value="ECO:0007669"/>
    <property type="project" value="UniProtKB-UniRule"/>
</dbReference>
<dbReference type="EC" id="4.2.3.4" evidence="7 18"/>
<evidence type="ECO:0000256" key="6">
    <source>
        <dbReference type="ARBA" id="ARBA00005412"/>
    </source>
</evidence>
<feature type="binding site" evidence="18">
    <location>
        <position position="156"/>
    </location>
    <ligand>
        <name>NAD(+)</name>
        <dbReference type="ChEBI" id="CHEBI:57540"/>
    </ligand>
</feature>
<name>A0A2M7E6U9_9BACT</name>
<dbReference type="InterPro" id="IPR030960">
    <property type="entry name" value="DHQS/DOIS_N"/>
</dbReference>
<evidence type="ECO:0000256" key="12">
    <source>
        <dbReference type="ARBA" id="ARBA00022741"/>
    </source>
</evidence>
<feature type="binding site" evidence="18">
    <location>
        <begin position="110"/>
        <end position="114"/>
    </location>
    <ligand>
        <name>NAD(+)</name>
        <dbReference type="ChEBI" id="CHEBI:57540"/>
    </ligand>
</feature>
<evidence type="ECO:0000256" key="15">
    <source>
        <dbReference type="ARBA" id="ARBA00023141"/>
    </source>
</evidence>
<keyword evidence="11 18" id="KW-0479">Metal-binding</keyword>
<keyword evidence="12 18" id="KW-0547">Nucleotide-binding</keyword>
<evidence type="ECO:0000313" key="21">
    <source>
        <dbReference type="EMBL" id="PIV63460.1"/>
    </source>
</evidence>
<feature type="binding site" evidence="18">
    <location>
        <position position="147"/>
    </location>
    <ligand>
        <name>NAD(+)</name>
        <dbReference type="ChEBI" id="CHEBI:57540"/>
    </ligand>
</feature>
<keyword evidence="15 18" id="KW-0057">Aromatic amino acid biosynthesis</keyword>
<evidence type="ECO:0000313" key="22">
    <source>
        <dbReference type="Proteomes" id="UP000228886"/>
    </source>
</evidence>
<dbReference type="PIRSF" id="PIRSF001455">
    <property type="entry name" value="DHQ_synth"/>
    <property type="match status" value="1"/>
</dbReference>
<dbReference type="InterPro" id="IPR016037">
    <property type="entry name" value="DHQ_synth_AroB"/>
</dbReference>
<feature type="binding site" evidence="18">
    <location>
        <begin position="134"/>
        <end position="135"/>
    </location>
    <ligand>
        <name>NAD(+)</name>
        <dbReference type="ChEBI" id="CHEBI:57540"/>
    </ligand>
</feature>
<evidence type="ECO:0000256" key="17">
    <source>
        <dbReference type="ARBA" id="ARBA00023285"/>
    </source>
</evidence>
<dbReference type="Proteomes" id="UP000228886">
    <property type="component" value="Unassembled WGS sequence"/>
</dbReference>
<comment type="cofactor">
    <cofactor evidence="18">
        <name>Co(2+)</name>
        <dbReference type="ChEBI" id="CHEBI:48828"/>
    </cofactor>
    <cofactor evidence="18">
        <name>Zn(2+)</name>
        <dbReference type="ChEBI" id="CHEBI:29105"/>
    </cofactor>
    <text evidence="18">Binds 1 divalent metal cation per subunit. Can use either Co(2+) or Zn(2+).</text>
</comment>
<dbReference type="InterPro" id="IPR030963">
    <property type="entry name" value="DHQ_synth_fam"/>
</dbReference>
<dbReference type="GO" id="GO:0009073">
    <property type="term" value="P:aromatic amino acid family biosynthetic process"/>
    <property type="evidence" value="ECO:0007669"/>
    <property type="project" value="UniProtKB-KW"/>
</dbReference>
<feature type="binding site" evidence="18">
    <location>
        <position position="253"/>
    </location>
    <ligand>
        <name>Zn(2+)</name>
        <dbReference type="ChEBI" id="CHEBI:29105"/>
    </ligand>
</feature>
<dbReference type="GO" id="GO:0008652">
    <property type="term" value="P:amino acid biosynthetic process"/>
    <property type="evidence" value="ECO:0007669"/>
    <property type="project" value="UniProtKB-KW"/>
</dbReference>
<dbReference type="InterPro" id="IPR050071">
    <property type="entry name" value="Dehydroquinate_synthase"/>
</dbReference>
<evidence type="ECO:0000256" key="16">
    <source>
        <dbReference type="ARBA" id="ARBA00023239"/>
    </source>
</evidence>
<dbReference type="Gene3D" id="1.20.1090.10">
    <property type="entry name" value="Dehydroquinate synthase-like - alpha domain"/>
    <property type="match status" value="1"/>
</dbReference>
<sequence>MTKISINLDKNRAYDILVGRDNLDTIGTSIKAMNIGESIFIITDSKVGALYAKRLIDVFKRAGFQDIDLAKFPNGEKNKNITTYSELMTKLAKFDGSLNKNILAVNLGGGVPGDMGGFVAATFKRGINYVQIPTTILANVDCGIGGKVGIDFNNIKNLLGAFHQPKLVFVDLSLLKTLNLREIRAGLAEVVKYGVIEDPSLLLDIGNHLKDILALNLDAIEPIVTKSYRIKARIVEQDEKDTKGIRMVLNYGHTIGHAVESAAGFKYSHGESISIGMVCANDIAGELGIFSRQEAERIETLLSKIGLPIKIANCKLADIMRFLTHDKKSVNGANRFVLPLQIGKTEIKSAIPQELIKKVIKKRMTNSPSILANLSKSSK</sequence>
<dbReference type="PANTHER" id="PTHR43622">
    <property type="entry name" value="3-DEHYDROQUINATE SYNTHASE"/>
    <property type="match status" value="1"/>
</dbReference>
<comment type="caution">
    <text evidence="18">Lacks conserved residue(s) required for the propagation of feature annotation.</text>
</comment>
<dbReference type="GO" id="GO:0046872">
    <property type="term" value="F:metal ion binding"/>
    <property type="evidence" value="ECO:0007669"/>
    <property type="project" value="UniProtKB-KW"/>
</dbReference>
<keyword evidence="14 18" id="KW-0520">NAD</keyword>
<dbReference type="GO" id="GO:0000166">
    <property type="term" value="F:nucleotide binding"/>
    <property type="evidence" value="ECO:0007669"/>
    <property type="project" value="UniProtKB-KW"/>
</dbReference>
<feature type="binding site" evidence="18">
    <location>
        <position position="189"/>
    </location>
    <ligand>
        <name>Zn(2+)</name>
        <dbReference type="ChEBI" id="CHEBI:29105"/>
    </ligand>
</feature>
<evidence type="ECO:0000256" key="5">
    <source>
        <dbReference type="ARBA" id="ARBA00004661"/>
    </source>
</evidence>
<keyword evidence="16 18" id="KW-0456">Lyase</keyword>
<evidence type="ECO:0000256" key="3">
    <source>
        <dbReference type="ARBA" id="ARBA00001947"/>
    </source>
</evidence>
<dbReference type="AlphaFoldDB" id="A0A2M7E6U9"/>
<evidence type="ECO:0000256" key="14">
    <source>
        <dbReference type="ARBA" id="ARBA00023027"/>
    </source>
</evidence>
<feature type="domain" description="3-dehydroquinate synthase C-terminal" evidence="20">
    <location>
        <begin position="186"/>
        <end position="329"/>
    </location>
</feature>
<dbReference type="Pfam" id="PF24621">
    <property type="entry name" value="DHQS_C"/>
    <property type="match status" value="1"/>
</dbReference>
<keyword evidence="13 18" id="KW-0862">Zinc</keyword>
<accession>A0A2M7E6U9</accession>
<evidence type="ECO:0000256" key="10">
    <source>
        <dbReference type="ARBA" id="ARBA00022605"/>
    </source>
</evidence>
<dbReference type="UniPathway" id="UPA00053">
    <property type="reaction ID" value="UER00085"/>
</dbReference>
<evidence type="ECO:0000256" key="11">
    <source>
        <dbReference type="ARBA" id="ARBA00022723"/>
    </source>
</evidence>
<reference evidence="22" key="1">
    <citation type="submission" date="2017-09" db="EMBL/GenBank/DDBJ databases">
        <title>Depth-based differentiation of microbial function through sediment-hosted aquifers and enrichment of novel symbionts in the deep terrestrial subsurface.</title>
        <authorList>
            <person name="Probst A.J."/>
            <person name="Ladd B."/>
            <person name="Jarett J.K."/>
            <person name="Geller-Mcgrath D.E."/>
            <person name="Sieber C.M.K."/>
            <person name="Emerson J.B."/>
            <person name="Anantharaman K."/>
            <person name="Thomas B.C."/>
            <person name="Malmstrom R."/>
            <person name="Stieglmeier M."/>
            <person name="Klingl A."/>
            <person name="Woyke T."/>
            <person name="Ryan C.M."/>
            <person name="Banfield J.F."/>
        </authorList>
    </citation>
    <scope>NUCLEOTIDE SEQUENCE [LARGE SCALE GENOMIC DNA]</scope>
</reference>
<comment type="cofactor">
    <cofactor evidence="3">
        <name>Zn(2+)</name>
        <dbReference type="ChEBI" id="CHEBI:29105"/>
    </cofactor>
</comment>
<keyword evidence="10 18" id="KW-0028">Amino-acid biosynthesis</keyword>
<comment type="subcellular location">
    <subcellularLocation>
        <location evidence="4 18">Cytoplasm</location>
    </subcellularLocation>
</comment>
<organism evidence="21 22">
    <name type="scientific">bacterium (Candidatus Ratteibacteria) CG01_land_8_20_14_3_00_40_19</name>
    <dbReference type="NCBI Taxonomy" id="2014290"/>
    <lineage>
        <taxon>Bacteria</taxon>
        <taxon>Candidatus Ratteibacteria</taxon>
    </lineage>
</organism>
<gene>
    <name evidence="18 21" type="primary">aroB</name>
    <name evidence="21" type="ORF">COS11_07270</name>
</gene>
<comment type="similarity">
    <text evidence="6 18">Belongs to the sugar phosphate cyclases superfamily. Dehydroquinate synthase family.</text>
</comment>
<dbReference type="PANTHER" id="PTHR43622:SF7">
    <property type="entry name" value="3-DEHYDROQUINATE SYNTHASE, CHLOROPLASTIC"/>
    <property type="match status" value="1"/>
</dbReference>
<feature type="binding site" evidence="18">
    <location>
        <position position="269"/>
    </location>
    <ligand>
        <name>Zn(2+)</name>
        <dbReference type="ChEBI" id="CHEBI:29105"/>
    </ligand>
</feature>
<evidence type="ECO:0000256" key="7">
    <source>
        <dbReference type="ARBA" id="ARBA00013031"/>
    </source>
</evidence>
<keyword evidence="17 18" id="KW-0170">Cobalt</keyword>
<evidence type="ECO:0000256" key="18">
    <source>
        <dbReference type="HAMAP-Rule" id="MF_00110"/>
    </source>
</evidence>
<evidence type="ECO:0000256" key="8">
    <source>
        <dbReference type="ARBA" id="ARBA00017684"/>
    </source>
</evidence>
<dbReference type="SUPFAM" id="SSF56796">
    <property type="entry name" value="Dehydroquinate synthase-like"/>
    <property type="match status" value="1"/>
</dbReference>
<comment type="function">
    <text evidence="18">Catalyzes the conversion of 3-deoxy-D-arabino-heptulosonate 7-phosphate (DAHP) to dehydroquinate (DHQ).</text>
</comment>
<dbReference type="NCBIfam" id="TIGR01357">
    <property type="entry name" value="aroB"/>
    <property type="match status" value="1"/>
</dbReference>
<evidence type="ECO:0000256" key="4">
    <source>
        <dbReference type="ARBA" id="ARBA00004496"/>
    </source>
</evidence>
<dbReference type="Pfam" id="PF01761">
    <property type="entry name" value="DHQ_synthase"/>
    <property type="match status" value="1"/>
</dbReference>
<evidence type="ECO:0000256" key="9">
    <source>
        <dbReference type="ARBA" id="ARBA00022490"/>
    </source>
</evidence>
<evidence type="ECO:0000256" key="2">
    <source>
        <dbReference type="ARBA" id="ARBA00001911"/>
    </source>
</evidence>
<comment type="cofactor">
    <cofactor evidence="2 18">
        <name>NAD(+)</name>
        <dbReference type="ChEBI" id="CHEBI:57540"/>
    </cofactor>
</comment>
<comment type="caution">
    <text evidence="21">The sequence shown here is derived from an EMBL/GenBank/DDBJ whole genome shotgun (WGS) entry which is preliminary data.</text>
</comment>
<dbReference type="CDD" id="cd08195">
    <property type="entry name" value="DHQS"/>
    <property type="match status" value="1"/>
</dbReference>
<proteinExistence type="inferred from homology"/>
<protein>
    <recommendedName>
        <fullName evidence="8 18">3-dehydroquinate synthase</fullName>
        <shortName evidence="18">DHQS</shortName>
        <ecNumber evidence="7 18">4.2.3.4</ecNumber>
    </recommendedName>
</protein>
<dbReference type="GO" id="GO:0005737">
    <property type="term" value="C:cytoplasm"/>
    <property type="evidence" value="ECO:0007669"/>
    <property type="project" value="UniProtKB-SubCell"/>
</dbReference>
<dbReference type="EMBL" id="PETL01000350">
    <property type="protein sequence ID" value="PIV63460.1"/>
    <property type="molecule type" value="Genomic_DNA"/>
</dbReference>
<evidence type="ECO:0000256" key="1">
    <source>
        <dbReference type="ARBA" id="ARBA00001393"/>
    </source>
</evidence>
<evidence type="ECO:0000259" key="20">
    <source>
        <dbReference type="Pfam" id="PF24621"/>
    </source>
</evidence>
<feature type="domain" description="3-dehydroquinate synthase N-terminal" evidence="19">
    <location>
        <begin position="71"/>
        <end position="184"/>
    </location>
</feature>
<dbReference type="HAMAP" id="MF_00110">
    <property type="entry name" value="DHQ_synthase"/>
    <property type="match status" value="1"/>
</dbReference>
<evidence type="ECO:0000256" key="13">
    <source>
        <dbReference type="ARBA" id="ARBA00022833"/>
    </source>
</evidence>
<evidence type="ECO:0000259" key="19">
    <source>
        <dbReference type="Pfam" id="PF01761"/>
    </source>
</evidence>
<keyword evidence="9 18" id="KW-0963">Cytoplasm</keyword>
<comment type="catalytic activity">
    <reaction evidence="1 18">
        <text>7-phospho-2-dehydro-3-deoxy-D-arabino-heptonate = 3-dehydroquinate + phosphate</text>
        <dbReference type="Rhea" id="RHEA:21968"/>
        <dbReference type="ChEBI" id="CHEBI:32364"/>
        <dbReference type="ChEBI" id="CHEBI:43474"/>
        <dbReference type="ChEBI" id="CHEBI:58394"/>
        <dbReference type="EC" id="4.2.3.4"/>
    </reaction>
</comment>
<dbReference type="GO" id="GO:0003856">
    <property type="term" value="F:3-dehydroquinate synthase activity"/>
    <property type="evidence" value="ECO:0007669"/>
    <property type="project" value="UniProtKB-UniRule"/>
</dbReference>
<comment type="pathway">
    <text evidence="5 18">Metabolic intermediate biosynthesis; chorismate biosynthesis; chorismate from D-erythrose 4-phosphate and phosphoenolpyruvate: step 2/7.</text>
</comment>
<dbReference type="FunFam" id="3.40.50.1970:FF:000007">
    <property type="entry name" value="Pentafunctional AROM polypeptide"/>
    <property type="match status" value="1"/>
</dbReference>
<dbReference type="Gene3D" id="3.40.50.1970">
    <property type="match status" value="1"/>
</dbReference>
<dbReference type="InterPro" id="IPR056179">
    <property type="entry name" value="DHQS_C"/>
</dbReference>